<accession>A0A3D9LII7</accession>
<reference evidence="1 2" key="1">
    <citation type="submission" date="2018-07" db="EMBL/GenBank/DDBJ databases">
        <title>Genomic Encyclopedia of Type Strains, Phase IV (KMG-IV): sequencing the most valuable type-strain genomes for metagenomic binning, comparative biology and taxonomic classification.</title>
        <authorList>
            <person name="Goeker M."/>
        </authorList>
    </citation>
    <scope>NUCLEOTIDE SEQUENCE [LARGE SCALE GENOMIC DNA]</scope>
    <source>
        <strain evidence="1 2">DSM 4134</strain>
    </source>
</reference>
<proteinExistence type="predicted"/>
<evidence type="ECO:0000313" key="1">
    <source>
        <dbReference type="EMBL" id="REE05633.1"/>
    </source>
</evidence>
<dbReference type="Proteomes" id="UP000256779">
    <property type="component" value="Unassembled WGS sequence"/>
</dbReference>
<sequence>MAALEKYYPGDKAWNNFAKLYSEHTDSQTYRKLYMKLKQDEELTNVIYGKIGAENCVSWVDVKIPAIGYQSVLDLIELGNILGVRTLLMRM</sequence>
<name>A0A3D9LII7_MARFU</name>
<evidence type="ECO:0000313" key="2">
    <source>
        <dbReference type="Proteomes" id="UP000256779"/>
    </source>
</evidence>
<protein>
    <submittedName>
        <fullName evidence="1">Uncharacterized protein</fullName>
    </submittedName>
</protein>
<comment type="caution">
    <text evidence="1">The sequence shown here is derived from an EMBL/GenBank/DDBJ whole genome shotgun (WGS) entry which is preliminary data.</text>
</comment>
<dbReference type="EMBL" id="QREG01000001">
    <property type="protein sequence ID" value="REE05633.1"/>
    <property type="molecule type" value="Genomic_DNA"/>
</dbReference>
<keyword evidence="2" id="KW-1185">Reference proteome</keyword>
<dbReference type="OrthoDB" id="6922296at2"/>
<gene>
    <name evidence="1" type="ORF">C7460_101150</name>
</gene>
<organism evidence="1 2">
    <name type="scientific">Marinoscillum furvescens DSM 4134</name>
    <dbReference type="NCBI Taxonomy" id="1122208"/>
    <lineage>
        <taxon>Bacteria</taxon>
        <taxon>Pseudomonadati</taxon>
        <taxon>Bacteroidota</taxon>
        <taxon>Cytophagia</taxon>
        <taxon>Cytophagales</taxon>
        <taxon>Reichenbachiellaceae</taxon>
        <taxon>Marinoscillum</taxon>
    </lineage>
</organism>
<dbReference type="RefSeq" id="WP_115866146.1">
    <property type="nucleotide sequence ID" value="NZ_QREG01000001.1"/>
</dbReference>
<dbReference type="AlphaFoldDB" id="A0A3D9LII7"/>